<dbReference type="PRINTS" id="PR00617">
    <property type="entry name" value="COPPERFIST"/>
</dbReference>
<evidence type="ECO:0000256" key="3">
    <source>
        <dbReference type="ARBA" id="ARBA00022833"/>
    </source>
</evidence>
<dbReference type="GO" id="GO:0045944">
    <property type="term" value="P:positive regulation of transcription by RNA polymerase II"/>
    <property type="evidence" value="ECO:0007669"/>
    <property type="project" value="TreeGrafter"/>
</dbReference>
<keyword evidence="6" id="KW-0804">Transcription</keyword>
<dbReference type="GO" id="GO:0005507">
    <property type="term" value="F:copper ion binding"/>
    <property type="evidence" value="ECO:0007669"/>
    <property type="project" value="InterPro"/>
</dbReference>
<dbReference type="PROSITE" id="PS50073">
    <property type="entry name" value="COPPER_FIST_2"/>
    <property type="match status" value="1"/>
</dbReference>
<dbReference type="GO" id="GO:0006879">
    <property type="term" value="P:intracellular iron ion homeostasis"/>
    <property type="evidence" value="ECO:0007669"/>
    <property type="project" value="TreeGrafter"/>
</dbReference>
<dbReference type="Proteomes" id="UP000218811">
    <property type="component" value="Unassembled WGS sequence"/>
</dbReference>
<accession>A0A2H3ISR9</accession>
<name>A0A2H3ISR9_WOLCO</name>
<feature type="domain" description="Copper-fist" evidence="9">
    <location>
        <begin position="1"/>
        <end position="40"/>
    </location>
</feature>
<dbReference type="GO" id="GO:0000978">
    <property type="term" value="F:RNA polymerase II cis-regulatory region sequence-specific DNA binding"/>
    <property type="evidence" value="ECO:0007669"/>
    <property type="project" value="TreeGrafter"/>
</dbReference>
<keyword evidence="7" id="KW-0539">Nucleus</keyword>
<sequence length="469" mass="49517">MVVINNQKFACESCIKGHRSSSCQHTERPLFEIKKKGRPVSQCEKCRELRKTKRMHNKCTCIPGSCAAGPSKSGNNEDSASAKSSSPAKSRRFKPIAPALPNGIRDVLELQDTSRIDSASKAKVNFVSDSCCHTGATECRCRTPNGALGNVSADASHSVSGGGLATLAQAAAFYSLGLGQCSENARAQSAAANSAPTTVSQDSTEQRAKRRTQPLEYNTERLHAHLQLPQYKRHKSDQLLLDSPVASSSFGITGLSLPPIGLAKPGSASDEASRPHFPSITPNDASTPAVGSDCSCGPQCGCPGCVQHRGAQHASKDFSDCNDGCGTCVDHEGGIELPAQSATSPSISTPGAPHRRNYLEAFYARAASIPPPPRSRTTTLDATNITVYPPTLFIGAAKDREERGAAFGLVRLPPLECGCAGGCGCPEGRCECGDKCGGCCDEDTQQDSTHRSRTWDMRAMSSSVMGEKV</sequence>
<dbReference type="SUPFAM" id="SSF57879">
    <property type="entry name" value="Zinc domain conserved in yeast copper-regulated transcription factors"/>
    <property type="match status" value="1"/>
</dbReference>
<proteinExistence type="predicted"/>
<dbReference type="OrthoDB" id="5600085at2759"/>
<dbReference type="PANTHER" id="PTHR28088">
    <property type="entry name" value="TRANSCRIPTIONAL ACTIVATOR HAA1-RELATED"/>
    <property type="match status" value="1"/>
</dbReference>
<dbReference type="STRING" id="742152.A0A2H3ISR9"/>
<evidence type="ECO:0000256" key="2">
    <source>
        <dbReference type="ARBA" id="ARBA00022723"/>
    </source>
</evidence>
<dbReference type="OMA" id="QKFACES"/>
<evidence type="ECO:0000256" key="7">
    <source>
        <dbReference type="ARBA" id="ARBA00023242"/>
    </source>
</evidence>
<evidence type="ECO:0000256" key="4">
    <source>
        <dbReference type="ARBA" id="ARBA00023008"/>
    </source>
</evidence>
<feature type="compositionally biased region" description="Low complexity" evidence="8">
    <location>
        <begin position="79"/>
        <end position="88"/>
    </location>
</feature>
<dbReference type="GO" id="GO:0000981">
    <property type="term" value="F:DNA-binding transcription factor activity, RNA polymerase II-specific"/>
    <property type="evidence" value="ECO:0007669"/>
    <property type="project" value="TreeGrafter"/>
</dbReference>
<dbReference type="InterPro" id="IPR051763">
    <property type="entry name" value="Copper_Homeo_Regul"/>
</dbReference>
<keyword evidence="3" id="KW-0862">Zinc</keyword>
<reference evidence="10 11" key="1">
    <citation type="journal article" date="2012" name="Science">
        <title>The Paleozoic origin of enzymatic lignin decomposition reconstructed from 31 fungal genomes.</title>
        <authorList>
            <person name="Floudas D."/>
            <person name="Binder M."/>
            <person name="Riley R."/>
            <person name="Barry K."/>
            <person name="Blanchette R.A."/>
            <person name="Henrissat B."/>
            <person name="Martinez A.T."/>
            <person name="Otillar R."/>
            <person name="Spatafora J.W."/>
            <person name="Yadav J.S."/>
            <person name="Aerts A."/>
            <person name="Benoit I."/>
            <person name="Boyd A."/>
            <person name="Carlson A."/>
            <person name="Copeland A."/>
            <person name="Coutinho P.M."/>
            <person name="de Vries R.P."/>
            <person name="Ferreira P."/>
            <person name="Findley K."/>
            <person name="Foster B."/>
            <person name="Gaskell J."/>
            <person name="Glotzer D."/>
            <person name="Gorecki P."/>
            <person name="Heitman J."/>
            <person name="Hesse C."/>
            <person name="Hori C."/>
            <person name="Igarashi K."/>
            <person name="Jurgens J.A."/>
            <person name="Kallen N."/>
            <person name="Kersten P."/>
            <person name="Kohler A."/>
            <person name="Kuees U."/>
            <person name="Kumar T.K.A."/>
            <person name="Kuo A."/>
            <person name="LaButti K."/>
            <person name="Larrondo L.F."/>
            <person name="Lindquist E."/>
            <person name="Ling A."/>
            <person name="Lombard V."/>
            <person name="Lucas S."/>
            <person name="Lundell T."/>
            <person name="Martin R."/>
            <person name="McLaughlin D.J."/>
            <person name="Morgenstern I."/>
            <person name="Morin E."/>
            <person name="Murat C."/>
            <person name="Nagy L.G."/>
            <person name="Nolan M."/>
            <person name="Ohm R.A."/>
            <person name="Patyshakuliyeva A."/>
            <person name="Rokas A."/>
            <person name="Ruiz-Duenas F.J."/>
            <person name="Sabat G."/>
            <person name="Salamov A."/>
            <person name="Samejima M."/>
            <person name="Schmutz J."/>
            <person name="Slot J.C."/>
            <person name="St John F."/>
            <person name="Stenlid J."/>
            <person name="Sun H."/>
            <person name="Sun S."/>
            <person name="Syed K."/>
            <person name="Tsang A."/>
            <person name="Wiebenga A."/>
            <person name="Young D."/>
            <person name="Pisabarro A."/>
            <person name="Eastwood D.C."/>
            <person name="Martin F."/>
            <person name="Cullen D."/>
            <person name="Grigoriev I.V."/>
            <person name="Hibbett D.S."/>
        </authorList>
    </citation>
    <scope>NUCLEOTIDE SEQUENCE [LARGE SCALE GENOMIC DNA]</scope>
    <source>
        <strain evidence="10 11">MD-104</strain>
    </source>
</reference>
<keyword evidence="11" id="KW-1185">Reference proteome</keyword>
<gene>
    <name evidence="10" type="ORF">WOLCODRAFT_134864</name>
</gene>
<evidence type="ECO:0000256" key="1">
    <source>
        <dbReference type="ARBA" id="ARBA00004123"/>
    </source>
</evidence>
<keyword evidence="4" id="KW-0186">Copper</keyword>
<dbReference type="SMART" id="SM00412">
    <property type="entry name" value="Cu_FIST"/>
    <property type="match status" value="1"/>
</dbReference>
<dbReference type="AlphaFoldDB" id="A0A2H3ISR9"/>
<dbReference type="Gene3D" id="3.90.430.10">
    <property type="entry name" value="Copper fist DNA-binding domain"/>
    <property type="match status" value="1"/>
</dbReference>
<comment type="subcellular location">
    <subcellularLocation>
        <location evidence="1">Nucleus</location>
    </subcellularLocation>
</comment>
<dbReference type="PANTHER" id="PTHR28088:SF5">
    <property type="entry name" value="TRANSCRIPTIONAL ACTIVATOR HAA1-RELATED"/>
    <property type="match status" value="1"/>
</dbReference>
<dbReference type="EMBL" id="KB467831">
    <property type="protein sequence ID" value="PCH33032.1"/>
    <property type="molecule type" value="Genomic_DNA"/>
</dbReference>
<feature type="region of interest" description="Disordered" evidence="8">
    <location>
        <begin position="263"/>
        <end position="288"/>
    </location>
</feature>
<dbReference type="InterPro" id="IPR036395">
    <property type="entry name" value="Cu_fist_DNA-bd_dom_sf"/>
</dbReference>
<dbReference type="InterPro" id="IPR001083">
    <property type="entry name" value="Cu_fist_DNA-bd_dom"/>
</dbReference>
<evidence type="ECO:0000313" key="11">
    <source>
        <dbReference type="Proteomes" id="UP000218811"/>
    </source>
</evidence>
<keyword evidence="5" id="KW-0805">Transcription regulation</keyword>
<evidence type="ECO:0000256" key="5">
    <source>
        <dbReference type="ARBA" id="ARBA00023015"/>
    </source>
</evidence>
<evidence type="ECO:0000256" key="6">
    <source>
        <dbReference type="ARBA" id="ARBA00023163"/>
    </source>
</evidence>
<dbReference type="Pfam" id="PF00649">
    <property type="entry name" value="Copper-fist"/>
    <property type="match status" value="1"/>
</dbReference>
<protein>
    <recommendedName>
        <fullName evidence="9">Copper-fist domain-containing protein</fullName>
    </recommendedName>
</protein>
<evidence type="ECO:0000313" key="10">
    <source>
        <dbReference type="EMBL" id="PCH33032.1"/>
    </source>
</evidence>
<feature type="region of interest" description="Disordered" evidence="8">
    <location>
        <begin position="69"/>
        <end position="97"/>
    </location>
</feature>
<evidence type="ECO:0000259" key="9">
    <source>
        <dbReference type="PROSITE" id="PS50073"/>
    </source>
</evidence>
<dbReference type="GO" id="GO:0005634">
    <property type="term" value="C:nucleus"/>
    <property type="evidence" value="ECO:0007669"/>
    <property type="project" value="UniProtKB-SubCell"/>
</dbReference>
<dbReference type="SMART" id="SM01090">
    <property type="entry name" value="Copper-fist"/>
    <property type="match status" value="1"/>
</dbReference>
<organism evidence="10 11">
    <name type="scientific">Wolfiporia cocos (strain MD-104)</name>
    <name type="common">Brown rot fungus</name>
    <dbReference type="NCBI Taxonomy" id="742152"/>
    <lineage>
        <taxon>Eukaryota</taxon>
        <taxon>Fungi</taxon>
        <taxon>Dikarya</taxon>
        <taxon>Basidiomycota</taxon>
        <taxon>Agaricomycotina</taxon>
        <taxon>Agaricomycetes</taxon>
        <taxon>Polyporales</taxon>
        <taxon>Phaeolaceae</taxon>
        <taxon>Wolfiporia</taxon>
    </lineage>
</organism>
<keyword evidence="2" id="KW-0479">Metal-binding</keyword>
<dbReference type="GO" id="GO:0006878">
    <property type="term" value="P:intracellular copper ion homeostasis"/>
    <property type="evidence" value="ECO:0007669"/>
    <property type="project" value="TreeGrafter"/>
</dbReference>
<dbReference type="FunFam" id="3.90.430.10:FF:000001">
    <property type="entry name" value="Copper fist DNA-binding protein"/>
    <property type="match status" value="1"/>
</dbReference>
<evidence type="ECO:0000256" key="8">
    <source>
        <dbReference type="SAM" id="MobiDB-lite"/>
    </source>
</evidence>
<feature type="region of interest" description="Disordered" evidence="8">
    <location>
        <begin position="189"/>
        <end position="211"/>
    </location>
</feature>